<dbReference type="Pfam" id="PF26237">
    <property type="entry name" value="DUF8054_C"/>
    <property type="match status" value="1"/>
</dbReference>
<evidence type="ECO:0000259" key="4">
    <source>
        <dbReference type="Pfam" id="PF26238"/>
    </source>
</evidence>
<feature type="transmembrane region" description="Helical" evidence="1">
    <location>
        <begin position="21"/>
        <end position="48"/>
    </location>
</feature>
<evidence type="ECO:0000259" key="2">
    <source>
        <dbReference type="Pfam" id="PF26236"/>
    </source>
</evidence>
<dbReference type="InterPro" id="IPR058775">
    <property type="entry name" value="DUF8054_M"/>
</dbReference>
<dbReference type="InterPro" id="IPR058675">
    <property type="entry name" value="DUF8054_C"/>
</dbReference>
<evidence type="ECO:0000313" key="6">
    <source>
        <dbReference type="Proteomes" id="UP000011566"/>
    </source>
</evidence>
<dbReference type="EMBL" id="AOMB01000042">
    <property type="protein sequence ID" value="EMA36280.1"/>
    <property type="molecule type" value="Genomic_DNA"/>
</dbReference>
<dbReference type="Pfam" id="PF26236">
    <property type="entry name" value="DUF8054_N"/>
    <property type="match status" value="1"/>
</dbReference>
<comment type="caution">
    <text evidence="5">The sequence shown here is derived from an EMBL/GenBank/DDBJ whole genome shotgun (WGS) entry which is preliminary data.</text>
</comment>
<protein>
    <submittedName>
        <fullName evidence="5">Uncharacterized protein</fullName>
    </submittedName>
</protein>
<feature type="domain" description="DUF8054" evidence="2">
    <location>
        <begin position="4"/>
        <end position="83"/>
    </location>
</feature>
<evidence type="ECO:0000256" key="1">
    <source>
        <dbReference type="SAM" id="Phobius"/>
    </source>
</evidence>
<dbReference type="InterPro" id="IPR058674">
    <property type="entry name" value="DUF8054_N"/>
</dbReference>
<dbReference type="Pfam" id="PF26238">
    <property type="entry name" value="DUF8054_M"/>
    <property type="match status" value="1"/>
</dbReference>
<keyword evidence="1" id="KW-1133">Transmembrane helix</keyword>
<keyword evidence="6" id="KW-1185">Reference proteome</keyword>
<feature type="domain" description="DUF8054" evidence="3">
    <location>
        <begin position="221"/>
        <end position="261"/>
    </location>
</feature>
<gene>
    <name evidence="5" type="ORF">C447_15946</name>
</gene>
<accession>M0LW00</accession>
<dbReference type="eggNOG" id="arCOG08109">
    <property type="taxonomic scope" value="Archaea"/>
</dbReference>
<evidence type="ECO:0000259" key="3">
    <source>
        <dbReference type="Pfam" id="PF26237"/>
    </source>
</evidence>
<name>M0LW00_9EURY</name>
<keyword evidence="1" id="KW-0472">Membrane</keyword>
<evidence type="ECO:0000313" key="5">
    <source>
        <dbReference type="EMBL" id="EMA36280.1"/>
    </source>
</evidence>
<dbReference type="Proteomes" id="UP000011566">
    <property type="component" value="Unassembled WGS sequence"/>
</dbReference>
<keyword evidence="1" id="KW-0812">Transmembrane</keyword>
<proteinExistence type="predicted"/>
<sequence>MSLVKRLRQPEYTGKNRCTPCTAVNIAIAAGTSALVAVASTVLGAGIFTLSLGTIYLRGYLVPGTPALTKRYFPDRVLRWFDEDSATPMADETVEIDPERVLLDADAVEPCREGTDLCLTADFQQAWRERIHTTRAHDLSEVILADALNVSTTDDRIAVDQHDQAFIAHTDDAVVGQWSSRAAVIADVAAATELSERLPDWQNLAPAEIARVLMSLRIFIERCPDCDGPVQVEEEVVESCCRSYDVIASACQECDARLFEMEWDETAVDDASQRPDRSAQATV</sequence>
<feature type="domain" description="DUF8054" evidence="4">
    <location>
        <begin position="97"/>
        <end position="218"/>
    </location>
</feature>
<reference evidence="5 6" key="1">
    <citation type="journal article" date="2014" name="PLoS Genet.">
        <title>Phylogenetically driven sequencing of extremely halophilic archaea reveals strategies for static and dynamic osmo-response.</title>
        <authorList>
            <person name="Becker E.A."/>
            <person name="Seitzer P.M."/>
            <person name="Tritt A."/>
            <person name="Larsen D."/>
            <person name="Krusor M."/>
            <person name="Yao A.I."/>
            <person name="Wu D."/>
            <person name="Madern D."/>
            <person name="Eisen J.A."/>
            <person name="Darling A.E."/>
            <person name="Facciotti M.T."/>
        </authorList>
    </citation>
    <scope>NUCLEOTIDE SEQUENCE [LARGE SCALE GENOMIC DNA]</scope>
    <source>
        <strain evidence="5 6">100A6</strain>
    </source>
</reference>
<organism evidence="5 6">
    <name type="scientific">Halococcus hamelinensis 100A6</name>
    <dbReference type="NCBI Taxonomy" id="1132509"/>
    <lineage>
        <taxon>Archaea</taxon>
        <taxon>Methanobacteriati</taxon>
        <taxon>Methanobacteriota</taxon>
        <taxon>Stenosarchaea group</taxon>
        <taxon>Halobacteria</taxon>
        <taxon>Halobacteriales</taxon>
        <taxon>Halococcaceae</taxon>
        <taxon>Halococcus</taxon>
    </lineage>
</organism>
<dbReference type="AlphaFoldDB" id="M0LW00"/>
<dbReference type="PATRIC" id="fig|1132509.6.peg.3706"/>
<dbReference type="OrthoDB" id="292134at2157"/>